<dbReference type="SMART" id="SM00862">
    <property type="entry name" value="Trans_reg_C"/>
    <property type="match status" value="1"/>
</dbReference>
<accession>A0A212QSS1</accession>
<dbReference type="Gene3D" id="1.10.10.10">
    <property type="entry name" value="Winged helix-like DNA-binding domain superfamily/Winged helix DNA-binding domain"/>
    <property type="match status" value="1"/>
</dbReference>
<dbReference type="InterPro" id="IPR036388">
    <property type="entry name" value="WH-like_DNA-bd_sf"/>
</dbReference>
<evidence type="ECO:0000313" key="11">
    <source>
        <dbReference type="Proteomes" id="UP000197065"/>
    </source>
</evidence>
<dbReference type="Gene3D" id="3.40.50.2300">
    <property type="match status" value="1"/>
</dbReference>
<name>A0A212QSS1_9PROT</name>
<dbReference type="PANTHER" id="PTHR48111:SF4">
    <property type="entry name" value="DNA-BINDING DUAL TRANSCRIPTIONAL REGULATOR OMPR"/>
    <property type="match status" value="1"/>
</dbReference>
<evidence type="ECO:0000256" key="3">
    <source>
        <dbReference type="ARBA" id="ARBA00023015"/>
    </source>
</evidence>
<dbReference type="SMART" id="SM00448">
    <property type="entry name" value="REC"/>
    <property type="match status" value="1"/>
</dbReference>
<evidence type="ECO:0000256" key="4">
    <source>
        <dbReference type="ARBA" id="ARBA00023125"/>
    </source>
</evidence>
<feature type="domain" description="Response regulatory" evidence="8">
    <location>
        <begin position="6"/>
        <end position="119"/>
    </location>
</feature>
<dbReference type="GO" id="GO:0005829">
    <property type="term" value="C:cytosol"/>
    <property type="evidence" value="ECO:0007669"/>
    <property type="project" value="TreeGrafter"/>
</dbReference>
<organism evidence="10 11">
    <name type="scientific">Arboricoccus pini</name>
    <dbReference type="NCBI Taxonomy" id="1963835"/>
    <lineage>
        <taxon>Bacteria</taxon>
        <taxon>Pseudomonadati</taxon>
        <taxon>Pseudomonadota</taxon>
        <taxon>Alphaproteobacteria</taxon>
        <taxon>Geminicoccales</taxon>
        <taxon>Geminicoccaceae</taxon>
        <taxon>Arboricoccus</taxon>
    </lineage>
</organism>
<reference evidence="10 11" key="1">
    <citation type="submission" date="2017-06" db="EMBL/GenBank/DDBJ databases">
        <authorList>
            <person name="Kim H.J."/>
            <person name="Triplett B.A."/>
        </authorList>
    </citation>
    <scope>NUCLEOTIDE SEQUENCE [LARGE SCALE GENOMIC DNA]</scope>
    <source>
        <strain evidence="10 11">B29T1</strain>
    </source>
</reference>
<dbReference type="Pfam" id="PF00072">
    <property type="entry name" value="Response_reg"/>
    <property type="match status" value="1"/>
</dbReference>
<evidence type="ECO:0000256" key="1">
    <source>
        <dbReference type="ARBA" id="ARBA00022553"/>
    </source>
</evidence>
<evidence type="ECO:0000256" key="6">
    <source>
        <dbReference type="PROSITE-ProRule" id="PRU00169"/>
    </source>
</evidence>
<evidence type="ECO:0000259" key="9">
    <source>
        <dbReference type="PROSITE" id="PS51755"/>
    </source>
</evidence>
<dbReference type="RefSeq" id="WP_088560401.1">
    <property type="nucleotide sequence ID" value="NZ_FYEH01000003.1"/>
</dbReference>
<dbReference type="PANTHER" id="PTHR48111">
    <property type="entry name" value="REGULATOR OF RPOS"/>
    <property type="match status" value="1"/>
</dbReference>
<evidence type="ECO:0000256" key="2">
    <source>
        <dbReference type="ARBA" id="ARBA00023012"/>
    </source>
</evidence>
<evidence type="ECO:0000259" key="8">
    <source>
        <dbReference type="PROSITE" id="PS50110"/>
    </source>
</evidence>
<dbReference type="EMBL" id="FYEH01000003">
    <property type="protein sequence ID" value="SNB62672.1"/>
    <property type="molecule type" value="Genomic_DNA"/>
</dbReference>
<evidence type="ECO:0000256" key="5">
    <source>
        <dbReference type="ARBA" id="ARBA00023163"/>
    </source>
</evidence>
<evidence type="ECO:0000313" key="10">
    <source>
        <dbReference type="EMBL" id="SNB62672.1"/>
    </source>
</evidence>
<feature type="modified residue" description="4-aspartylphosphate" evidence="6">
    <location>
        <position position="55"/>
    </location>
</feature>
<dbReference type="InterPro" id="IPR001867">
    <property type="entry name" value="OmpR/PhoB-type_DNA-bd"/>
</dbReference>
<dbReference type="GO" id="GO:0000156">
    <property type="term" value="F:phosphorelay response regulator activity"/>
    <property type="evidence" value="ECO:0007669"/>
    <property type="project" value="TreeGrafter"/>
</dbReference>
<dbReference type="OrthoDB" id="9784252at2"/>
<feature type="domain" description="OmpR/PhoB-type" evidence="9">
    <location>
        <begin position="128"/>
        <end position="224"/>
    </location>
</feature>
<dbReference type="Gene3D" id="6.10.250.690">
    <property type="match status" value="1"/>
</dbReference>
<dbReference type="InterPro" id="IPR039420">
    <property type="entry name" value="WalR-like"/>
</dbReference>
<evidence type="ECO:0000256" key="7">
    <source>
        <dbReference type="PROSITE-ProRule" id="PRU01091"/>
    </source>
</evidence>
<dbReference type="Pfam" id="PF00486">
    <property type="entry name" value="Trans_reg_C"/>
    <property type="match status" value="1"/>
</dbReference>
<dbReference type="GO" id="GO:0006355">
    <property type="term" value="P:regulation of DNA-templated transcription"/>
    <property type="evidence" value="ECO:0007669"/>
    <property type="project" value="InterPro"/>
</dbReference>
<dbReference type="PROSITE" id="PS51755">
    <property type="entry name" value="OMPR_PHOB"/>
    <property type="match status" value="1"/>
</dbReference>
<feature type="DNA-binding region" description="OmpR/PhoB-type" evidence="7">
    <location>
        <begin position="128"/>
        <end position="224"/>
    </location>
</feature>
<proteinExistence type="predicted"/>
<dbReference type="GO" id="GO:0032993">
    <property type="term" value="C:protein-DNA complex"/>
    <property type="evidence" value="ECO:0007669"/>
    <property type="project" value="TreeGrafter"/>
</dbReference>
<protein>
    <submittedName>
        <fullName evidence="10">Two component transcriptional regulator, winged helix family</fullName>
    </submittedName>
</protein>
<keyword evidence="4 7" id="KW-0238">DNA-binding</keyword>
<gene>
    <name evidence="10" type="ORF">SAMN07250955_103164</name>
</gene>
<dbReference type="PROSITE" id="PS50110">
    <property type="entry name" value="RESPONSE_REGULATORY"/>
    <property type="match status" value="1"/>
</dbReference>
<dbReference type="GO" id="GO:0000976">
    <property type="term" value="F:transcription cis-regulatory region binding"/>
    <property type="evidence" value="ECO:0007669"/>
    <property type="project" value="TreeGrafter"/>
</dbReference>
<dbReference type="AlphaFoldDB" id="A0A212QSS1"/>
<keyword evidence="11" id="KW-1185">Reference proteome</keyword>
<dbReference type="SUPFAM" id="SSF52172">
    <property type="entry name" value="CheY-like"/>
    <property type="match status" value="1"/>
</dbReference>
<sequence>MVATPHILVVDDDPRLLDLLHRYLRQNNYLVTTAIDARQARLHMQHMAFDLMVLDVMLPDQNGMQLTKELRRTDDIPILLLTARGEAEDRIAGLEVGADDYLVKPFEPRELLLRIAMILRRRQPTPETSYVTFGPFSFNLATQELTSNGEAIYLTSGEASLLKLLATEPGKSISRAELSARSNFAGSDRAIDVQIVRLRRKLEEDPRQPRYLLTMRGEGYVLRAANAP</sequence>
<dbReference type="Proteomes" id="UP000197065">
    <property type="component" value="Unassembled WGS sequence"/>
</dbReference>
<dbReference type="InterPro" id="IPR016032">
    <property type="entry name" value="Sig_transdc_resp-reg_C-effctor"/>
</dbReference>
<dbReference type="InterPro" id="IPR001789">
    <property type="entry name" value="Sig_transdc_resp-reg_receiver"/>
</dbReference>
<keyword evidence="1 6" id="KW-0597">Phosphoprotein</keyword>
<keyword evidence="5" id="KW-0804">Transcription</keyword>
<dbReference type="InterPro" id="IPR011006">
    <property type="entry name" value="CheY-like_superfamily"/>
</dbReference>
<dbReference type="CDD" id="cd00383">
    <property type="entry name" value="trans_reg_C"/>
    <property type="match status" value="1"/>
</dbReference>
<keyword evidence="2" id="KW-0902">Two-component regulatory system</keyword>
<dbReference type="SUPFAM" id="SSF46894">
    <property type="entry name" value="C-terminal effector domain of the bipartite response regulators"/>
    <property type="match status" value="1"/>
</dbReference>
<keyword evidence="3" id="KW-0805">Transcription regulation</keyword>